<reference evidence="2 3" key="1">
    <citation type="journal article" date="2016" name="Nat. Commun.">
        <title>Extremotolerant tardigrade genome and improved radiotolerance of human cultured cells by tardigrade-unique protein.</title>
        <authorList>
            <person name="Hashimoto T."/>
            <person name="Horikawa D.D."/>
            <person name="Saito Y."/>
            <person name="Kuwahara H."/>
            <person name="Kozuka-Hata H."/>
            <person name="Shin-I T."/>
            <person name="Minakuchi Y."/>
            <person name="Ohishi K."/>
            <person name="Motoyama A."/>
            <person name="Aizu T."/>
            <person name="Enomoto A."/>
            <person name="Kondo K."/>
            <person name="Tanaka S."/>
            <person name="Hara Y."/>
            <person name="Koshikawa S."/>
            <person name="Sagara H."/>
            <person name="Miura T."/>
            <person name="Yokobori S."/>
            <person name="Miyagawa K."/>
            <person name="Suzuki Y."/>
            <person name="Kubo T."/>
            <person name="Oyama M."/>
            <person name="Kohara Y."/>
            <person name="Fujiyama A."/>
            <person name="Arakawa K."/>
            <person name="Katayama T."/>
            <person name="Toyoda A."/>
            <person name="Kunieda T."/>
        </authorList>
    </citation>
    <scope>NUCLEOTIDE SEQUENCE [LARGE SCALE GENOMIC DNA]</scope>
    <source>
        <strain evidence="2 3">YOKOZUNA-1</strain>
    </source>
</reference>
<gene>
    <name evidence="2" type="primary">RvY_14506-1</name>
    <name evidence="2" type="synonym">RvY_14506.1</name>
    <name evidence="2" type="ORF">RvY_14506</name>
</gene>
<accession>A0A1D1VYW4</accession>
<dbReference type="EMBL" id="BDGG01000010">
    <property type="protein sequence ID" value="GAV04194.1"/>
    <property type="molecule type" value="Genomic_DNA"/>
</dbReference>
<feature type="compositionally biased region" description="Basic and acidic residues" evidence="1">
    <location>
        <begin position="140"/>
        <end position="154"/>
    </location>
</feature>
<keyword evidence="3" id="KW-1185">Reference proteome</keyword>
<evidence type="ECO:0000256" key="1">
    <source>
        <dbReference type="SAM" id="MobiDB-lite"/>
    </source>
</evidence>
<organism evidence="2 3">
    <name type="scientific">Ramazzottius varieornatus</name>
    <name type="common">Water bear</name>
    <name type="synonym">Tardigrade</name>
    <dbReference type="NCBI Taxonomy" id="947166"/>
    <lineage>
        <taxon>Eukaryota</taxon>
        <taxon>Metazoa</taxon>
        <taxon>Ecdysozoa</taxon>
        <taxon>Tardigrada</taxon>
        <taxon>Eutardigrada</taxon>
        <taxon>Parachela</taxon>
        <taxon>Hypsibioidea</taxon>
        <taxon>Ramazzottiidae</taxon>
        <taxon>Ramazzottius</taxon>
    </lineage>
</organism>
<name>A0A1D1VYW4_RAMVA</name>
<proteinExistence type="predicted"/>
<evidence type="ECO:0000313" key="2">
    <source>
        <dbReference type="EMBL" id="GAV04194.1"/>
    </source>
</evidence>
<comment type="caution">
    <text evidence="2">The sequence shown here is derived from an EMBL/GenBank/DDBJ whole genome shotgun (WGS) entry which is preliminary data.</text>
</comment>
<protein>
    <submittedName>
        <fullName evidence="2">Uncharacterized protein</fullName>
    </submittedName>
</protein>
<feature type="compositionally biased region" description="Basic and acidic residues" evidence="1">
    <location>
        <begin position="107"/>
        <end position="129"/>
    </location>
</feature>
<feature type="region of interest" description="Disordered" evidence="1">
    <location>
        <begin position="107"/>
        <end position="161"/>
    </location>
</feature>
<dbReference type="Proteomes" id="UP000186922">
    <property type="component" value="Unassembled WGS sequence"/>
</dbReference>
<sequence>MELDVLKDSVSKRKVDFEVFAAEPVNAFQLNANRDGGPSPTFGRDRMRKELRVPVHEHELIVLTPIVKKRLHRIIRRLQNKPYRLHLKRQYRRQARERKLERRAEIVRKQKAAEKAAAKGGKGTKDGEGAGRPTTPTKGKSPDKPSGKGSEKRYKPQHRVQKWRENRYRKWKNIKLRARFTKHELRERQFDEKHPATRPFVQSCFGVAPQEKEVRMSRELRTSERWGGVMDAQTQGQFRPVPRVNPYQEPRRKQTDAVAKRRLRHALKKEWEVSNHDRLQRDQLVKAMSRLIIQAKEQYDNEVRK</sequence>
<evidence type="ECO:0000313" key="3">
    <source>
        <dbReference type="Proteomes" id="UP000186922"/>
    </source>
</evidence>
<dbReference type="AlphaFoldDB" id="A0A1D1VYW4"/>